<proteinExistence type="predicted"/>
<feature type="transmembrane region" description="Helical" evidence="1">
    <location>
        <begin position="118"/>
        <end position="135"/>
    </location>
</feature>
<dbReference type="RefSeq" id="WP_148091497.1">
    <property type="nucleotide sequence ID" value="NZ_RQPI01000005.1"/>
</dbReference>
<keyword evidence="1" id="KW-1133">Transmembrane helix</keyword>
<keyword evidence="1" id="KW-0812">Transmembrane</keyword>
<dbReference type="Proteomes" id="UP000282529">
    <property type="component" value="Unassembled WGS sequence"/>
</dbReference>
<feature type="transmembrane region" description="Helical" evidence="1">
    <location>
        <begin position="155"/>
        <end position="175"/>
    </location>
</feature>
<dbReference type="OrthoDB" id="2575356at2"/>
<accession>A0A3N9P5T2</accession>
<name>A0A3N9P5T2_9BACL</name>
<evidence type="ECO:0000313" key="2">
    <source>
        <dbReference type="EMBL" id="RQW11581.1"/>
    </source>
</evidence>
<dbReference type="EMBL" id="RQPI01000005">
    <property type="protein sequence ID" value="RQW11581.1"/>
    <property type="molecule type" value="Genomic_DNA"/>
</dbReference>
<reference evidence="2 3" key="1">
    <citation type="submission" date="2018-11" db="EMBL/GenBank/DDBJ databases">
        <title>Genome sequence of strain 7197.</title>
        <authorList>
            <person name="Gao J."/>
            <person name="Sun J."/>
        </authorList>
    </citation>
    <scope>NUCLEOTIDE SEQUENCE [LARGE SCALE GENOMIC DNA]</scope>
    <source>
        <strain evidence="2 3">7197</strain>
    </source>
</reference>
<evidence type="ECO:0000256" key="1">
    <source>
        <dbReference type="SAM" id="Phobius"/>
    </source>
</evidence>
<feature type="transmembrane region" description="Helical" evidence="1">
    <location>
        <begin position="7"/>
        <end position="26"/>
    </location>
</feature>
<dbReference type="AlphaFoldDB" id="A0A3N9P5T2"/>
<keyword evidence="3" id="KW-1185">Reference proteome</keyword>
<protein>
    <submittedName>
        <fullName evidence="2">Uncharacterized protein</fullName>
    </submittedName>
</protein>
<feature type="transmembrane region" description="Helical" evidence="1">
    <location>
        <begin position="32"/>
        <end position="50"/>
    </location>
</feature>
<gene>
    <name evidence="2" type="ORF">EH198_11205</name>
</gene>
<evidence type="ECO:0000313" key="3">
    <source>
        <dbReference type="Proteomes" id="UP000282529"/>
    </source>
</evidence>
<organism evidence="2 3">
    <name type="scientific">Paenibacillus rhizophilus</name>
    <dbReference type="NCBI Taxonomy" id="1850366"/>
    <lineage>
        <taxon>Bacteria</taxon>
        <taxon>Bacillati</taxon>
        <taxon>Bacillota</taxon>
        <taxon>Bacilli</taxon>
        <taxon>Bacillales</taxon>
        <taxon>Paenibacillaceae</taxon>
        <taxon>Paenibacillus</taxon>
    </lineage>
</organism>
<comment type="caution">
    <text evidence="2">The sequence shown here is derived from an EMBL/GenBank/DDBJ whole genome shotgun (WGS) entry which is preliminary data.</text>
</comment>
<keyword evidence="1" id="KW-0472">Membrane</keyword>
<sequence>MKWTYWGFLLAFPIIIPFLLIIWMGFLAERRWLFQLIALSIFLLLLLFFIHKRFNTTARKVLNREYSLKTTNGTWFEYFHDIQVHLIVEYLIENDLHTKWKIENLMEAYKEDNKNERMPALIAPSILIAAIAPNLNYLLKHFYELDAYKSNEGQLVIFIIVLAISIFIIGVISYWKQLFREMSDVFIYKKIGRRKNLNSILYDILLMIKE</sequence>